<feature type="domain" description="Alcohol dehydrogenase-like N-terminal" evidence="2">
    <location>
        <begin position="11"/>
        <end position="100"/>
    </location>
</feature>
<evidence type="ECO:0000259" key="2">
    <source>
        <dbReference type="Pfam" id="PF08240"/>
    </source>
</evidence>
<name>A0A0B8QG20_9VIBR</name>
<dbReference type="Gene3D" id="3.90.180.10">
    <property type="entry name" value="Medium-chain alcohol dehydrogenases, catalytic domain"/>
    <property type="match status" value="1"/>
</dbReference>
<dbReference type="InterPro" id="IPR013154">
    <property type="entry name" value="ADH-like_N"/>
</dbReference>
<dbReference type="InterPro" id="IPR051603">
    <property type="entry name" value="Zinc-ADH_QOR/CCCR"/>
</dbReference>
<evidence type="ECO:0000313" key="4">
    <source>
        <dbReference type="Proteomes" id="UP000031666"/>
    </source>
</evidence>
<evidence type="ECO:0000256" key="1">
    <source>
        <dbReference type="ARBA" id="ARBA00022857"/>
    </source>
</evidence>
<evidence type="ECO:0000313" key="3">
    <source>
        <dbReference type="EMBL" id="GAM75997.1"/>
    </source>
</evidence>
<accession>A0A0B8QG20</accession>
<dbReference type="SUPFAM" id="SSF50129">
    <property type="entry name" value="GroES-like"/>
    <property type="match status" value="1"/>
</dbReference>
<dbReference type="Proteomes" id="UP000031666">
    <property type="component" value="Unassembled WGS sequence"/>
</dbReference>
<reference evidence="3 4" key="1">
    <citation type="submission" date="2015-01" db="EMBL/GenBank/DDBJ databases">
        <title>Vibrio sp. C94 JCM 19241 whole genome shotgun sequence.</title>
        <authorList>
            <person name="Sawabe T."/>
            <person name="Meirelles P."/>
            <person name="Feng G."/>
            <person name="Sayaka M."/>
            <person name="Hattori M."/>
            <person name="Ohkuma M."/>
        </authorList>
    </citation>
    <scope>NUCLEOTIDE SEQUENCE [LARGE SCALE GENOMIC DNA]</scope>
    <source>
        <strain evidence="4">JCM 19241</strain>
    </source>
</reference>
<dbReference type="InterPro" id="IPR011032">
    <property type="entry name" value="GroES-like_sf"/>
</dbReference>
<dbReference type="PANTHER" id="PTHR44154">
    <property type="entry name" value="QUINONE OXIDOREDUCTASE"/>
    <property type="match status" value="1"/>
</dbReference>
<keyword evidence="1" id="KW-0521">NADP</keyword>
<protein>
    <submittedName>
        <fullName evidence="3">Zinc-containing alcohol dehydrogenase</fullName>
    </submittedName>
</protein>
<dbReference type="STRING" id="1481914.JCM19241_295"/>
<sequence length="141" mass="14576">MDDIPKPEVSAGNVLVKIVTTSVNTVDMMIREMGPGLPFSPPAPAVLGMDFAGVIEAVGDGVNEYQVGDEVYGCAGGLGGLPGTLAEYMVADARLIAHKPKNLSMQQAAAIPLVGITAYEGLDRAGLRPGHKILIHAVPAE</sequence>
<dbReference type="AlphaFoldDB" id="A0A0B8QG20"/>
<comment type="caution">
    <text evidence="3">The sequence shown here is derived from an EMBL/GenBank/DDBJ whole genome shotgun (WGS) entry which is preliminary data.</text>
</comment>
<organism evidence="3 4">
    <name type="scientific">Vibrio ishigakensis</name>
    <dbReference type="NCBI Taxonomy" id="1481914"/>
    <lineage>
        <taxon>Bacteria</taxon>
        <taxon>Pseudomonadati</taxon>
        <taxon>Pseudomonadota</taxon>
        <taxon>Gammaproteobacteria</taxon>
        <taxon>Vibrionales</taxon>
        <taxon>Vibrionaceae</taxon>
        <taxon>Vibrio</taxon>
    </lineage>
</organism>
<dbReference type="Gene3D" id="3.40.50.720">
    <property type="entry name" value="NAD(P)-binding Rossmann-like Domain"/>
    <property type="match status" value="1"/>
</dbReference>
<dbReference type="Pfam" id="PF08240">
    <property type="entry name" value="ADH_N"/>
    <property type="match status" value="1"/>
</dbReference>
<dbReference type="PANTHER" id="PTHR44154:SF1">
    <property type="entry name" value="QUINONE OXIDOREDUCTASE"/>
    <property type="match status" value="1"/>
</dbReference>
<proteinExistence type="predicted"/>
<dbReference type="EMBL" id="BBSC01000005">
    <property type="protein sequence ID" value="GAM75997.1"/>
    <property type="molecule type" value="Genomic_DNA"/>
</dbReference>
<gene>
    <name evidence="3" type="ORF">JCM19241_295</name>
</gene>
<reference evidence="3 4" key="2">
    <citation type="submission" date="2015-01" db="EMBL/GenBank/DDBJ databases">
        <authorList>
            <consortium name="NBRP consortium"/>
            <person name="Sawabe T."/>
            <person name="Meirelles P."/>
            <person name="Feng G."/>
            <person name="Sayaka M."/>
            <person name="Hattori M."/>
            <person name="Ohkuma M."/>
        </authorList>
    </citation>
    <scope>NUCLEOTIDE SEQUENCE [LARGE SCALE GENOMIC DNA]</scope>
    <source>
        <strain evidence="4">JCM 19241</strain>
    </source>
</reference>